<keyword evidence="1" id="KW-0472">Membrane</keyword>
<protein>
    <recommendedName>
        <fullName evidence="4">Erythromycin esterase</fullName>
    </recommendedName>
</protein>
<feature type="transmembrane region" description="Helical" evidence="1">
    <location>
        <begin position="7"/>
        <end position="29"/>
    </location>
</feature>
<keyword evidence="1" id="KW-0812">Transmembrane</keyword>
<keyword evidence="3" id="KW-1185">Reference proteome</keyword>
<dbReference type="AlphaFoldDB" id="A0A1I5GJ52"/>
<name>A0A1I5GJ52_9FLAO</name>
<gene>
    <name evidence="2" type="ORF">SAMN05421741_1431</name>
</gene>
<accession>A0A1I5GJ52</accession>
<evidence type="ECO:0000256" key="1">
    <source>
        <dbReference type="SAM" id="Phobius"/>
    </source>
</evidence>
<keyword evidence="1" id="KW-1133">Transmembrane helix</keyword>
<dbReference type="OrthoDB" id="699839at2"/>
<evidence type="ECO:0000313" key="3">
    <source>
        <dbReference type="Proteomes" id="UP000199036"/>
    </source>
</evidence>
<evidence type="ECO:0000313" key="2">
    <source>
        <dbReference type="EMBL" id="SFO36074.1"/>
    </source>
</evidence>
<dbReference type="SUPFAM" id="SSF159501">
    <property type="entry name" value="EreA/ChaN-like"/>
    <property type="match status" value="1"/>
</dbReference>
<dbReference type="EMBL" id="FOVI01000043">
    <property type="protein sequence ID" value="SFO36074.1"/>
    <property type="molecule type" value="Genomic_DNA"/>
</dbReference>
<dbReference type="STRING" id="913024.SAMN05421741_1431"/>
<proteinExistence type="predicted"/>
<evidence type="ECO:0008006" key="4">
    <source>
        <dbReference type="Google" id="ProtNLM"/>
    </source>
</evidence>
<sequence length="351" mass="40507">MKKLKKIIIYGFVGIISICLISVLCFVISNKLFLESENKENISYLKNNNTVVHDRITDELFDEDFYQSDVFLLGEIHGYADNQKLDKELFFYLNKKLGIKYYLAEMDSLTAKDLNTFLADSIKKPTLLKKIVLEIGKRIPQQSSKELFEKWEEIYAYNKQLPDSLKITVLGIDKNFSDNSSTSRDEAMLNNFKNYVKAMHLENEKFYGLFGYFHTLQTPIKGADILFASELKNAGFKTTSFVSYTLDSEVYLPKNPQFPTPENEKADWINADGPLQLVKGINDLAAVSKPNTITLYKLNRDGSPYFKTQRLANIKSRFFGENITPTENSFTTDYFQYVFLLRNSKPLTRLK</sequence>
<dbReference type="RefSeq" id="WP_091526432.1">
    <property type="nucleotide sequence ID" value="NZ_FOVI01000043.1"/>
</dbReference>
<organism evidence="2 3">
    <name type="scientific">Paenimyroides ummariense</name>
    <dbReference type="NCBI Taxonomy" id="913024"/>
    <lineage>
        <taxon>Bacteria</taxon>
        <taxon>Pseudomonadati</taxon>
        <taxon>Bacteroidota</taxon>
        <taxon>Flavobacteriia</taxon>
        <taxon>Flavobacteriales</taxon>
        <taxon>Flavobacteriaceae</taxon>
        <taxon>Paenimyroides</taxon>
    </lineage>
</organism>
<reference evidence="3" key="1">
    <citation type="submission" date="2016-10" db="EMBL/GenBank/DDBJ databases">
        <authorList>
            <person name="Varghese N."/>
            <person name="Submissions S."/>
        </authorList>
    </citation>
    <scope>NUCLEOTIDE SEQUENCE [LARGE SCALE GENOMIC DNA]</scope>
    <source>
        <strain evidence="3">DS-12</strain>
    </source>
</reference>
<dbReference type="Proteomes" id="UP000199036">
    <property type="component" value="Unassembled WGS sequence"/>
</dbReference>